<dbReference type="PANTHER" id="PTHR36001">
    <property type="entry name" value="CTAGE FAMILY PROTEIN-RELATED"/>
    <property type="match status" value="1"/>
</dbReference>
<keyword evidence="3" id="KW-1185">Reference proteome</keyword>
<evidence type="ECO:0000256" key="1">
    <source>
        <dbReference type="SAM" id="Coils"/>
    </source>
</evidence>
<name>A0ABD1MKZ6_9FABA</name>
<gene>
    <name evidence="2" type="ORF">Fmac_010922</name>
</gene>
<comment type="caution">
    <text evidence="2">The sequence shown here is derived from an EMBL/GenBank/DDBJ whole genome shotgun (WGS) entry which is preliminary data.</text>
</comment>
<accession>A0ABD1MKZ6</accession>
<proteinExistence type="predicted"/>
<evidence type="ECO:0000313" key="3">
    <source>
        <dbReference type="Proteomes" id="UP001603857"/>
    </source>
</evidence>
<dbReference type="Proteomes" id="UP001603857">
    <property type="component" value="Unassembled WGS sequence"/>
</dbReference>
<reference evidence="2 3" key="1">
    <citation type="submission" date="2024-08" db="EMBL/GenBank/DDBJ databases">
        <title>Insights into the chromosomal genome structure of Flemingia macrophylla.</title>
        <authorList>
            <person name="Ding Y."/>
            <person name="Zhao Y."/>
            <person name="Bi W."/>
            <person name="Wu M."/>
            <person name="Zhao G."/>
            <person name="Gong Y."/>
            <person name="Li W."/>
            <person name="Zhang P."/>
        </authorList>
    </citation>
    <scope>NUCLEOTIDE SEQUENCE [LARGE SCALE GENOMIC DNA]</scope>
    <source>
        <strain evidence="2">DYQJB</strain>
        <tissue evidence="2">Leaf</tissue>
    </source>
</reference>
<dbReference type="EMBL" id="JBGMDY010000004">
    <property type="protein sequence ID" value="KAL2336476.1"/>
    <property type="molecule type" value="Genomic_DNA"/>
</dbReference>
<evidence type="ECO:0000313" key="2">
    <source>
        <dbReference type="EMBL" id="KAL2336476.1"/>
    </source>
</evidence>
<dbReference type="PANTHER" id="PTHR36001:SF2">
    <property type="entry name" value="CTAGE FAMILY PROTEIN-RELATED"/>
    <property type="match status" value="1"/>
</dbReference>
<sequence length="227" mass="25732">MSQRELLSLIRNFAAEKSEGERRVVSLRKQIEKLARELNESNAELENAKRCKEMAEQDLKGFEVQLMLVEASAQTLEARVSLIHDQISDVGSDLETLKSEAAALRDQFFHTMLHLNATIRKFQESVITCDMEALDSTASRDVPQMTVKENDAEVALRALENTLLEVISQTAKVDEEYQAEQQNYKNSSKLEATYSSLGEELQRRCMCPSCHVDNLESFSELLANLEK</sequence>
<keyword evidence="1" id="KW-0175">Coiled coil</keyword>
<organism evidence="2 3">
    <name type="scientific">Flemingia macrophylla</name>
    <dbReference type="NCBI Taxonomy" id="520843"/>
    <lineage>
        <taxon>Eukaryota</taxon>
        <taxon>Viridiplantae</taxon>
        <taxon>Streptophyta</taxon>
        <taxon>Embryophyta</taxon>
        <taxon>Tracheophyta</taxon>
        <taxon>Spermatophyta</taxon>
        <taxon>Magnoliopsida</taxon>
        <taxon>eudicotyledons</taxon>
        <taxon>Gunneridae</taxon>
        <taxon>Pentapetalae</taxon>
        <taxon>rosids</taxon>
        <taxon>fabids</taxon>
        <taxon>Fabales</taxon>
        <taxon>Fabaceae</taxon>
        <taxon>Papilionoideae</taxon>
        <taxon>50 kb inversion clade</taxon>
        <taxon>NPAAA clade</taxon>
        <taxon>indigoferoid/millettioid clade</taxon>
        <taxon>Phaseoleae</taxon>
        <taxon>Flemingia</taxon>
    </lineage>
</organism>
<dbReference type="AlphaFoldDB" id="A0ABD1MKZ6"/>
<feature type="coiled-coil region" evidence="1">
    <location>
        <begin position="17"/>
        <end position="107"/>
    </location>
</feature>
<dbReference type="InterPro" id="IPR053327">
    <property type="entry name" value="KIP"/>
</dbReference>
<protein>
    <submittedName>
        <fullName evidence="2">Uncharacterized protein</fullName>
    </submittedName>
</protein>